<dbReference type="AlphaFoldDB" id="A0A168AY99"/>
<gene>
    <name evidence="1" type="ORF">AAP_01814</name>
</gene>
<accession>A0A168AY99</accession>
<dbReference type="VEuPathDB" id="FungiDB:AAP_01814"/>
<dbReference type="Proteomes" id="UP000242877">
    <property type="component" value="Unassembled WGS sequence"/>
</dbReference>
<dbReference type="EMBL" id="AZGZ01000006">
    <property type="protein sequence ID" value="KZZ94514.1"/>
    <property type="molecule type" value="Genomic_DNA"/>
</dbReference>
<name>A0A168AY99_9EURO</name>
<proteinExistence type="predicted"/>
<sequence>MATNGAIVIAKSMLNSGERSSWCSINVHAILIAHGRLHLKATTTSNWEGTIGGHNVTPSPIRTPSLLLALPSSSFGFMAGTIGAPEGDASRFACGAW</sequence>
<organism evidence="1 2">
    <name type="scientific">Ascosphaera apis ARSEF 7405</name>
    <dbReference type="NCBI Taxonomy" id="392613"/>
    <lineage>
        <taxon>Eukaryota</taxon>
        <taxon>Fungi</taxon>
        <taxon>Dikarya</taxon>
        <taxon>Ascomycota</taxon>
        <taxon>Pezizomycotina</taxon>
        <taxon>Eurotiomycetes</taxon>
        <taxon>Eurotiomycetidae</taxon>
        <taxon>Onygenales</taxon>
        <taxon>Ascosphaeraceae</taxon>
        <taxon>Ascosphaera</taxon>
    </lineage>
</organism>
<protein>
    <submittedName>
        <fullName evidence="1">Uncharacterized protein</fullName>
    </submittedName>
</protein>
<reference evidence="1 2" key="1">
    <citation type="journal article" date="2016" name="Genome Biol. Evol.">
        <title>Divergent and convergent evolution of fungal pathogenicity.</title>
        <authorList>
            <person name="Shang Y."/>
            <person name="Xiao G."/>
            <person name="Zheng P."/>
            <person name="Cen K."/>
            <person name="Zhan S."/>
            <person name="Wang C."/>
        </authorList>
    </citation>
    <scope>NUCLEOTIDE SEQUENCE [LARGE SCALE GENOMIC DNA]</scope>
    <source>
        <strain evidence="1 2">ARSEF 7405</strain>
    </source>
</reference>
<keyword evidence="2" id="KW-1185">Reference proteome</keyword>
<evidence type="ECO:0000313" key="2">
    <source>
        <dbReference type="Proteomes" id="UP000242877"/>
    </source>
</evidence>
<comment type="caution">
    <text evidence="1">The sequence shown here is derived from an EMBL/GenBank/DDBJ whole genome shotgun (WGS) entry which is preliminary data.</text>
</comment>
<evidence type="ECO:0000313" key="1">
    <source>
        <dbReference type="EMBL" id="KZZ94514.1"/>
    </source>
</evidence>